<dbReference type="InterPro" id="IPR036795">
    <property type="entry name" value="IMP_cyclohydrolase-like_sf"/>
</dbReference>
<sequence>MNMLDLSKELKENAYPGRGIVIGRSADGTKAVAAYFIMGRSENSRNRVFVEEGEGIRTQAFDEAKLSDPSLIIYAPVRVLGNKTIVTNGDQSDTIYEGMDRQLTFEQSLRSREFEPDAPNYTPRISGIMHLENGKFHYAMSILKSNNGNGDACNRYTFAYETPVAGEGHFIHTYMHDGNPLPSFEGEPKLVGIPDAIDEFTALLWENLNEENKVSLFVRFMDIESGAYETRIVNKNQ</sequence>
<dbReference type="Gene3D" id="3.60.20.20">
    <property type="entry name" value="Inosine monophosphate cyclohydrolase-like"/>
    <property type="match status" value="1"/>
</dbReference>
<evidence type="ECO:0000313" key="3">
    <source>
        <dbReference type="Proteomes" id="UP000005384"/>
    </source>
</evidence>
<dbReference type="Proteomes" id="UP000005384">
    <property type="component" value="Unassembled WGS sequence"/>
</dbReference>
<dbReference type="EMBL" id="ADLN01000046">
    <property type="protein sequence ID" value="EHI59800.1"/>
    <property type="molecule type" value="Genomic_DNA"/>
</dbReference>
<keyword evidence="3" id="KW-1185">Reference proteome</keyword>
<gene>
    <name evidence="2" type="ORF">HMPREF9473_02295</name>
</gene>
<dbReference type="Pfam" id="PF07826">
    <property type="entry name" value="IMP_cyclohyd"/>
    <property type="match status" value="1"/>
</dbReference>
<dbReference type="RefSeq" id="WP_006780275.1">
    <property type="nucleotide sequence ID" value="NZ_CP040506.1"/>
</dbReference>
<dbReference type="HOGENOM" id="CLU_1169474_0_0_9"/>
<accession>G5IFL7</accession>
<proteinExistence type="predicted"/>
<evidence type="ECO:0000313" key="2">
    <source>
        <dbReference type="EMBL" id="EHI59800.1"/>
    </source>
</evidence>
<feature type="domain" description="Inosine monophosphate cyclohydrolase-like" evidence="1">
    <location>
        <begin position="15"/>
        <end position="222"/>
    </location>
</feature>
<protein>
    <recommendedName>
        <fullName evidence="1">Inosine monophosphate cyclohydrolase-like domain-containing protein</fullName>
    </recommendedName>
</protein>
<reference evidence="2 3" key="1">
    <citation type="submission" date="2011-08" db="EMBL/GenBank/DDBJ databases">
        <title>The Genome Sequence of Clostridium hathewayi WAL-18680.</title>
        <authorList>
            <consortium name="The Broad Institute Genome Sequencing Platform"/>
            <person name="Earl A."/>
            <person name="Ward D."/>
            <person name="Feldgarden M."/>
            <person name="Gevers D."/>
            <person name="Finegold S.M."/>
            <person name="Summanen P.H."/>
            <person name="Molitoris D.R."/>
            <person name="Song M."/>
            <person name="Daigneault M."/>
            <person name="Allen-Vercoe E."/>
            <person name="Young S.K."/>
            <person name="Zeng Q."/>
            <person name="Gargeya S."/>
            <person name="Fitzgerald M."/>
            <person name="Haas B."/>
            <person name="Abouelleil A."/>
            <person name="Alvarado L."/>
            <person name="Arachchi H.M."/>
            <person name="Berlin A."/>
            <person name="Brown A."/>
            <person name="Chapman S.B."/>
            <person name="Chen Z."/>
            <person name="Dunbar C."/>
            <person name="Freedman E."/>
            <person name="Gearin G."/>
            <person name="Gellesch M."/>
            <person name="Goldberg J."/>
            <person name="Griggs A."/>
            <person name="Gujja S."/>
            <person name="Heiman D."/>
            <person name="Howarth C."/>
            <person name="Larson L."/>
            <person name="Lui A."/>
            <person name="MacDonald P.J.P."/>
            <person name="Montmayeur A."/>
            <person name="Murphy C."/>
            <person name="Neiman D."/>
            <person name="Pearson M."/>
            <person name="Priest M."/>
            <person name="Roberts A."/>
            <person name="Saif S."/>
            <person name="Shea T."/>
            <person name="Shenoy N."/>
            <person name="Sisk P."/>
            <person name="Stolte C."/>
            <person name="Sykes S."/>
            <person name="Wortman J."/>
            <person name="Nusbaum C."/>
            <person name="Birren B."/>
        </authorList>
    </citation>
    <scope>NUCLEOTIDE SEQUENCE [LARGE SCALE GENOMIC DNA]</scope>
    <source>
        <strain evidence="2 3">WAL-18680</strain>
    </source>
</reference>
<dbReference type="AlphaFoldDB" id="G5IFL7"/>
<dbReference type="PATRIC" id="fig|742737.3.peg.2320"/>
<comment type="caution">
    <text evidence="2">The sequence shown here is derived from an EMBL/GenBank/DDBJ whole genome shotgun (WGS) entry which is preliminary data.</text>
</comment>
<evidence type="ECO:0000259" key="1">
    <source>
        <dbReference type="Pfam" id="PF07826"/>
    </source>
</evidence>
<organism evidence="2 3">
    <name type="scientific">Hungatella hathewayi WAL-18680</name>
    <dbReference type="NCBI Taxonomy" id="742737"/>
    <lineage>
        <taxon>Bacteria</taxon>
        <taxon>Bacillati</taxon>
        <taxon>Bacillota</taxon>
        <taxon>Clostridia</taxon>
        <taxon>Lachnospirales</taxon>
        <taxon>Lachnospiraceae</taxon>
        <taxon>Hungatella</taxon>
    </lineage>
</organism>
<dbReference type="OrthoDB" id="2676808at2"/>
<dbReference type="InterPro" id="IPR020600">
    <property type="entry name" value="IMP_cyclohydrolase-like"/>
</dbReference>
<name>G5IFL7_9FIRM</name>
<dbReference type="SUPFAM" id="SSF75569">
    <property type="entry name" value="Archaeal IMP cyclohydrolase PurO"/>
    <property type="match status" value="1"/>
</dbReference>
<dbReference type="GO" id="GO:0006188">
    <property type="term" value="P:IMP biosynthetic process"/>
    <property type="evidence" value="ECO:0007669"/>
    <property type="project" value="InterPro"/>
</dbReference>
<dbReference type="GO" id="GO:0003937">
    <property type="term" value="F:IMP cyclohydrolase activity"/>
    <property type="evidence" value="ECO:0007669"/>
    <property type="project" value="InterPro"/>
</dbReference>